<keyword evidence="1" id="KW-0812">Transmembrane</keyword>
<protein>
    <submittedName>
        <fullName evidence="2">Uncharacterized protein</fullName>
    </submittedName>
</protein>
<gene>
    <name evidence="2" type="ORF">N476_12045</name>
</gene>
<keyword evidence="1" id="KW-1133">Transmembrane helix</keyword>
<feature type="transmembrane region" description="Helical" evidence="1">
    <location>
        <begin position="203"/>
        <end position="229"/>
    </location>
</feature>
<organism evidence="2 3">
    <name type="scientific">Pseudoalteromonas luteoviolacea H33</name>
    <dbReference type="NCBI Taxonomy" id="1365251"/>
    <lineage>
        <taxon>Bacteria</taxon>
        <taxon>Pseudomonadati</taxon>
        <taxon>Pseudomonadota</taxon>
        <taxon>Gammaproteobacteria</taxon>
        <taxon>Alteromonadales</taxon>
        <taxon>Pseudoalteromonadaceae</taxon>
        <taxon>Pseudoalteromonas</taxon>
    </lineage>
</organism>
<feature type="transmembrane region" description="Helical" evidence="1">
    <location>
        <begin position="12"/>
        <end position="31"/>
    </location>
</feature>
<dbReference type="EMBL" id="AUXZ01000066">
    <property type="protein sequence ID" value="KZN51768.1"/>
    <property type="molecule type" value="Genomic_DNA"/>
</dbReference>
<sequence>MKQNPFSFYDFLGYMLPGAVLLYIVTFVFGVDDLVTRLSLEDTSNSTASQLLSFIPAVICSYLLGHVLAIGSSALIEAFTNYANGYPSEFLFDVKPAAYLSSDTCGGQLGRIVLWLLILPISVFKLVLKDTLKIKMFNQAKSLPKPLREATFKKCTAILSEDIKVDTSQMKLENGIDGDYLRLLYHFVFENSERHSGKLQNYVALYGLTRNVSFVFIVLFWGAVYSYFFASQLNIGLVHIGSFATLAYVFYIGFVKFYRRYSLEAVMAASVFSKKDG</sequence>
<proteinExistence type="predicted"/>
<dbReference type="OrthoDB" id="6212711at2"/>
<dbReference type="RefSeq" id="WP_063361202.1">
    <property type="nucleotide sequence ID" value="NZ_AUXZ01000066.1"/>
</dbReference>
<keyword evidence="1" id="KW-0472">Membrane</keyword>
<evidence type="ECO:0000256" key="1">
    <source>
        <dbReference type="SAM" id="Phobius"/>
    </source>
</evidence>
<feature type="transmembrane region" description="Helical" evidence="1">
    <location>
        <begin position="235"/>
        <end position="254"/>
    </location>
</feature>
<evidence type="ECO:0000313" key="2">
    <source>
        <dbReference type="EMBL" id="KZN51768.1"/>
    </source>
</evidence>
<reference evidence="2 3" key="1">
    <citation type="submission" date="2013-07" db="EMBL/GenBank/DDBJ databases">
        <title>Comparative Genomic and Metabolomic Analysis of Twelve Strains of Pseudoalteromonas luteoviolacea.</title>
        <authorList>
            <person name="Vynne N.G."/>
            <person name="Mansson M."/>
            <person name="Gram L."/>
        </authorList>
    </citation>
    <scope>NUCLEOTIDE SEQUENCE [LARGE SCALE GENOMIC DNA]</scope>
    <source>
        <strain evidence="2 3">H33</strain>
    </source>
</reference>
<feature type="transmembrane region" description="Helical" evidence="1">
    <location>
        <begin position="109"/>
        <end position="128"/>
    </location>
</feature>
<name>A0A167F6X0_9GAMM</name>
<dbReference type="PATRIC" id="fig|1365251.3.peg.1611"/>
<feature type="transmembrane region" description="Helical" evidence="1">
    <location>
        <begin position="51"/>
        <end position="76"/>
    </location>
</feature>
<accession>A0A167F6X0</accession>
<dbReference type="AlphaFoldDB" id="A0A167F6X0"/>
<comment type="caution">
    <text evidence="2">The sequence shown here is derived from an EMBL/GenBank/DDBJ whole genome shotgun (WGS) entry which is preliminary data.</text>
</comment>
<evidence type="ECO:0000313" key="3">
    <source>
        <dbReference type="Proteomes" id="UP000076503"/>
    </source>
</evidence>
<dbReference type="Proteomes" id="UP000076503">
    <property type="component" value="Unassembled WGS sequence"/>
</dbReference>